<dbReference type="Proteomes" id="UP000256970">
    <property type="component" value="Unassembled WGS sequence"/>
</dbReference>
<evidence type="ECO:0000313" key="10">
    <source>
        <dbReference type="Proteomes" id="UP000256970"/>
    </source>
</evidence>
<dbReference type="InterPro" id="IPR000209">
    <property type="entry name" value="Peptidase_S8/S53_dom"/>
</dbReference>
<dbReference type="PRINTS" id="PR00723">
    <property type="entry name" value="SUBTILISIN"/>
</dbReference>
<dbReference type="AlphaFoldDB" id="A0A383V8P5"/>
<feature type="region of interest" description="Disordered" evidence="7">
    <location>
        <begin position="81"/>
        <end position="127"/>
    </location>
</feature>
<evidence type="ECO:0000256" key="1">
    <source>
        <dbReference type="ARBA" id="ARBA00011073"/>
    </source>
</evidence>
<keyword evidence="2 6" id="KW-0645">Protease</keyword>
<dbReference type="Pfam" id="PF00082">
    <property type="entry name" value="Peptidase_S8"/>
    <property type="match status" value="1"/>
</dbReference>
<dbReference type="InterPro" id="IPR050131">
    <property type="entry name" value="Peptidase_S8_subtilisin-like"/>
</dbReference>
<protein>
    <recommendedName>
        <fullName evidence="8">Sushi domain-containing protein</fullName>
    </recommendedName>
</protein>
<dbReference type="InterPro" id="IPR023828">
    <property type="entry name" value="Peptidase_S8_Ser-AS"/>
</dbReference>
<feature type="compositionally biased region" description="Polar residues" evidence="7">
    <location>
        <begin position="100"/>
        <end position="120"/>
    </location>
</feature>
<feature type="active site" description="Charge relay system" evidence="6">
    <location>
        <position position="213"/>
    </location>
</feature>
<comment type="similarity">
    <text evidence="1 6">Belongs to the peptidase S8 family.</text>
</comment>
<evidence type="ECO:0000256" key="6">
    <source>
        <dbReference type="PROSITE-ProRule" id="PRU01240"/>
    </source>
</evidence>
<name>A0A383V8P5_TETOB</name>
<keyword evidence="5" id="KW-1015">Disulfide bond</keyword>
<dbReference type="PANTHER" id="PTHR43806:SF11">
    <property type="entry name" value="CEREVISIN-RELATED"/>
    <property type="match status" value="1"/>
</dbReference>
<dbReference type="InterPro" id="IPR000436">
    <property type="entry name" value="Sushi_SCR_CCP_dom"/>
</dbReference>
<reference evidence="9 10" key="1">
    <citation type="submission" date="2016-10" db="EMBL/GenBank/DDBJ databases">
        <authorList>
            <person name="Cai Z."/>
        </authorList>
    </citation>
    <scope>NUCLEOTIDE SEQUENCE [LARGE SCALE GENOMIC DNA]</scope>
</reference>
<dbReference type="PROSITE" id="PS51892">
    <property type="entry name" value="SUBTILASE"/>
    <property type="match status" value="1"/>
</dbReference>
<gene>
    <name evidence="9" type="ORF">BQ4739_LOCUS2489</name>
</gene>
<dbReference type="PANTHER" id="PTHR43806">
    <property type="entry name" value="PEPTIDASE S8"/>
    <property type="match status" value="1"/>
</dbReference>
<evidence type="ECO:0000256" key="7">
    <source>
        <dbReference type="SAM" id="MobiDB-lite"/>
    </source>
</evidence>
<evidence type="ECO:0000256" key="3">
    <source>
        <dbReference type="ARBA" id="ARBA00022801"/>
    </source>
</evidence>
<evidence type="ECO:0000256" key="2">
    <source>
        <dbReference type="ARBA" id="ARBA00022670"/>
    </source>
</evidence>
<dbReference type="PROSITE" id="PS00138">
    <property type="entry name" value="SUBTILASE_SER"/>
    <property type="match status" value="1"/>
</dbReference>
<dbReference type="PROSITE" id="PS50923">
    <property type="entry name" value="SUSHI"/>
    <property type="match status" value="1"/>
</dbReference>
<keyword evidence="10" id="KW-1185">Reference proteome</keyword>
<sequence length="899" mass="94501">MQGAVLSAAATQAATAAAAAAGLTFVRELPMECWVLLQRADGKTDSAGTAAAIQVLKGSNDEVMTAATSNGPVFQYATPDVLIPRPHPQQPRTPTTTTPSNSSAEVLASSRSAGPAQQTPGLPDECGSGSCTADGAWGLNRIKAVDLWRLLAAQRVMPLSKSSFTLKGTVVDDGLDFLHNNVKGQADVTNSATFKLGQNHQPAGGIAAVNFTHGTHVFGIMAANWSPYDSQSDASGLAGVVGPAYGNLASINVFGNEEGAALNDIFEAVGHAVKANTHHVINLSSGAPGNRAEDRDALYRDVYEPICRAGAVIIVAAGDSVDYKDGTRGRDIADVYAPSLDPLTWFSCYGQGVRIAAPGEQILSSVQSTPDNRWKTDKWDGTSMAAPYVAGAALLLRNLFPAATAKQVVTCLVTSADRTVTSAEAGTGRTINGGVLNVLAAYNCLAAAALDCSAVQLPVPACVERAAGKEDKSCKASASVYCLAITGHVANSMCSYPLRAAGSTCDIGDQVGTCNGMFTDCVPLPTQCMGTPVLLNDAVWSWDTCLALEAGKSCNATCWAAFYFYGPGYTATCQADGTFSKPVGQCTKRKKCMKPPANPVDAQWDFATCIGLEPGKSCNATCFALLSYFGPGYTATCQADGTFSKPVGQCTKRKKCTVPLRDSIDAQWNPSCRGLEPGNSCNATCWAAFDYYGAGYTTTCQADGTWSTPVGSCTKAQPRVTCYKDCKAANCDAKSGCKCDLVQGAKGVDWACTCNAQLGMMEYSWTDAKQWSSCIWNLTFPKGARLQARRNANLTLEVHIMSGASNICPPRGVNLITGIRFGKMEACPADALSSYAELLSAGKRVLNSQLCTPYLSQGNTALYYFNVRPPAGRANLSCTKMYVGTSDGFETELLLRLTA</sequence>
<organism evidence="9 10">
    <name type="scientific">Tetradesmus obliquus</name>
    <name type="common">Green alga</name>
    <name type="synonym">Acutodesmus obliquus</name>
    <dbReference type="NCBI Taxonomy" id="3088"/>
    <lineage>
        <taxon>Eukaryota</taxon>
        <taxon>Viridiplantae</taxon>
        <taxon>Chlorophyta</taxon>
        <taxon>core chlorophytes</taxon>
        <taxon>Chlorophyceae</taxon>
        <taxon>CS clade</taxon>
        <taxon>Sphaeropleales</taxon>
        <taxon>Scenedesmaceae</taxon>
        <taxon>Tetradesmus</taxon>
    </lineage>
</organism>
<keyword evidence="3 6" id="KW-0378">Hydrolase</keyword>
<accession>A0A383V8P5</accession>
<evidence type="ECO:0000256" key="5">
    <source>
        <dbReference type="ARBA" id="ARBA00023157"/>
    </source>
</evidence>
<dbReference type="InterPro" id="IPR036852">
    <property type="entry name" value="Peptidase_S8/S53_dom_sf"/>
</dbReference>
<feature type="active site" description="Charge relay system" evidence="6">
    <location>
        <position position="383"/>
    </location>
</feature>
<dbReference type="InterPro" id="IPR015500">
    <property type="entry name" value="Peptidase_S8_subtilisin-rel"/>
</dbReference>
<proteinExistence type="inferred from homology"/>
<feature type="domain" description="Sushi" evidence="8">
    <location>
        <begin position="654"/>
        <end position="715"/>
    </location>
</feature>
<dbReference type="SUPFAM" id="SSF52743">
    <property type="entry name" value="Subtilisin-like"/>
    <property type="match status" value="1"/>
</dbReference>
<dbReference type="GO" id="GO:0004252">
    <property type="term" value="F:serine-type endopeptidase activity"/>
    <property type="evidence" value="ECO:0007669"/>
    <property type="project" value="UniProtKB-UniRule"/>
</dbReference>
<evidence type="ECO:0000313" key="9">
    <source>
        <dbReference type="EMBL" id="SZX61938.1"/>
    </source>
</evidence>
<evidence type="ECO:0000256" key="4">
    <source>
        <dbReference type="ARBA" id="ARBA00022825"/>
    </source>
</evidence>
<keyword evidence="4 6" id="KW-0720">Serine protease</keyword>
<dbReference type="GO" id="GO:0006508">
    <property type="term" value="P:proteolysis"/>
    <property type="evidence" value="ECO:0007669"/>
    <property type="project" value="UniProtKB-KW"/>
</dbReference>
<feature type="active site" description="Charge relay system" evidence="6">
    <location>
        <position position="172"/>
    </location>
</feature>
<dbReference type="EMBL" id="FNXT01000184">
    <property type="protein sequence ID" value="SZX61938.1"/>
    <property type="molecule type" value="Genomic_DNA"/>
</dbReference>
<dbReference type="Gene3D" id="3.40.50.200">
    <property type="entry name" value="Peptidase S8/S53 domain"/>
    <property type="match status" value="1"/>
</dbReference>
<evidence type="ECO:0000259" key="8">
    <source>
        <dbReference type="PROSITE" id="PS50923"/>
    </source>
</evidence>